<organism evidence="5 6">
    <name type="scientific">Devosia chinhatensis</name>
    <dbReference type="NCBI Taxonomy" id="429727"/>
    <lineage>
        <taxon>Bacteria</taxon>
        <taxon>Pseudomonadati</taxon>
        <taxon>Pseudomonadota</taxon>
        <taxon>Alphaproteobacteria</taxon>
        <taxon>Hyphomicrobiales</taxon>
        <taxon>Devosiaceae</taxon>
        <taxon>Devosia</taxon>
    </lineage>
</organism>
<name>A0A0F5FMU2_9HYPH</name>
<dbReference type="InterPro" id="IPR000835">
    <property type="entry name" value="HTH_MarR-typ"/>
</dbReference>
<dbReference type="PANTHER" id="PTHR42756:SF1">
    <property type="entry name" value="TRANSCRIPTIONAL REPRESSOR OF EMRAB OPERON"/>
    <property type="match status" value="1"/>
</dbReference>
<keyword evidence="1" id="KW-0805">Transcription regulation</keyword>
<evidence type="ECO:0000256" key="2">
    <source>
        <dbReference type="ARBA" id="ARBA00023125"/>
    </source>
</evidence>
<keyword evidence="3" id="KW-0804">Transcription</keyword>
<evidence type="ECO:0000259" key="4">
    <source>
        <dbReference type="PROSITE" id="PS50995"/>
    </source>
</evidence>
<gene>
    <name evidence="5" type="ORF">VE26_02435</name>
</gene>
<dbReference type="GO" id="GO:0003700">
    <property type="term" value="F:DNA-binding transcription factor activity"/>
    <property type="evidence" value="ECO:0007669"/>
    <property type="project" value="InterPro"/>
</dbReference>
<dbReference type="Gene3D" id="1.10.10.10">
    <property type="entry name" value="Winged helix-like DNA-binding domain superfamily/Winged helix DNA-binding domain"/>
    <property type="match status" value="1"/>
</dbReference>
<dbReference type="Proteomes" id="UP000033649">
    <property type="component" value="Unassembled WGS sequence"/>
</dbReference>
<dbReference type="PANTHER" id="PTHR42756">
    <property type="entry name" value="TRANSCRIPTIONAL REGULATOR, MARR"/>
    <property type="match status" value="1"/>
</dbReference>
<accession>A0A0F5FMU2</accession>
<dbReference type="OrthoDB" id="8447118at2"/>
<comment type="caution">
    <text evidence="5">The sequence shown here is derived from an EMBL/GenBank/DDBJ whole genome shotgun (WGS) entry which is preliminary data.</text>
</comment>
<dbReference type="AlphaFoldDB" id="A0A0F5FMU2"/>
<dbReference type="PROSITE" id="PS50995">
    <property type="entry name" value="HTH_MARR_2"/>
    <property type="match status" value="1"/>
</dbReference>
<keyword evidence="2" id="KW-0238">DNA-binding</keyword>
<dbReference type="PATRIC" id="fig|429727.3.peg.508"/>
<feature type="domain" description="HTH marR-type" evidence="4">
    <location>
        <begin position="5"/>
        <end position="137"/>
    </location>
</feature>
<evidence type="ECO:0000256" key="1">
    <source>
        <dbReference type="ARBA" id="ARBA00023015"/>
    </source>
</evidence>
<evidence type="ECO:0000313" key="5">
    <source>
        <dbReference type="EMBL" id="KKB10204.1"/>
    </source>
</evidence>
<dbReference type="RefSeq" id="WP_046104921.1">
    <property type="nucleotide sequence ID" value="NZ_JZEY01000054.1"/>
</dbReference>
<sequence length="160" mass="17566">MDDQTKLALTAMRKILRKTENNSRQIMRDTGLTPSQLIFLQMLDGAGEQTAGYVASRMGITQATTSALLQKLESAGMILRRRGEKDRRQALLSLTEKGQAVLQIAPDGAHAKFQERFSQLENWEQLMLVAALERVAAMLEEGGDEAAPILDYSAELSAGS</sequence>
<dbReference type="SMART" id="SM00347">
    <property type="entry name" value="HTH_MARR"/>
    <property type="match status" value="1"/>
</dbReference>
<protein>
    <recommendedName>
        <fullName evidence="4">HTH marR-type domain-containing protein</fullName>
    </recommendedName>
</protein>
<dbReference type="GO" id="GO:0003677">
    <property type="term" value="F:DNA binding"/>
    <property type="evidence" value="ECO:0007669"/>
    <property type="project" value="UniProtKB-KW"/>
</dbReference>
<dbReference type="InterPro" id="IPR036388">
    <property type="entry name" value="WH-like_DNA-bd_sf"/>
</dbReference>
<dbReference type="Pfam" id="PF12802">
    <property type="entry name" value="MarR_2"/>
    <property type="match status" value="1"/>
</dbReference>
<dbReference type="STRING" id="429727.VE26_02435"/>
<dbReference type="EMBL" id="JZEY01000054">
    <property type="protein sequence ID" value="KKB10204.1"/>
    <property type="molecule type" value="Genomic_DNA"/>
</dbReference>
<proteinExistence type="predicted"/>
<dbReference type="SUPFAM" id="SSF46785">
    <property type="entry name" value="Winged helix' DNA-binding domain"/>
    <property type="match status" value="1"/>
</dbReference>
<evidence type="ECO:0000313" key="6">
    <source>
        <dbReference type="Proteomes" id="UP000033649"/>
    </source>
</evidence>
<keyword evidence="6" id="KW-1185">Reference proteome</keyword>
<dbReference type="InterPro" id="IPR036390">
    <property type="entry name" value="WH_DNA-bd_sf"/>
</dbReference>
<evidence type="ECO:0000256" key="3">
    <source>
        <dbReference type="ARBA" id="ARBA00023163"/>
    </source>
</evidence>
<reference evidence="5 6" key="1">
    <citation type="submission" date="2015-03" db="EMBL/GenBank/DDBJ databases">
        <authorList>
            <person name="Hassan Y."/>
            <person name="Lepp D."/>
            <person name="Li X.-Z."/>
            <person name="Zhou T."/>
        </authorList>
    </citation>
    <scope>NUCLEOTIDE SEQUENCE [LARGE SCALE GENOMIC DNA]</scope>
    <source>
        <strain evidence="5 6">IPL18</strain>
    </source>
</reference>
<dbReference type="PRINTS" id="PR00598">
    <property type="entry name" value="HTHMARR"/>
</dbReference>